<dbReference type="Gene3D" id="1.10.10.60">
    <property type="entry name" value="Homeodomain-like"/>
    <property type="match status" value="2"/>
</dbReference>
<keyword evidence="1" id="KW-0805">Transcription regulation</keyword>
<dbReference type="InterPro" id="IPR018060">
    <property type="entry name" value="HTH_AraC"/>
</dbReference>
<comment type="caution">
    <text evidence="6">The sequence shown here is derived from an EMBL/GenBank/DDBJ whole genome shotgun (WGS) entry which is preliminary data.</text>
</comment>
<keyword evidence="7" id="KW-1185">Reference proteome</keyword>
<dbReference type="SUPFAM" id="SSF46689">
    <property type="entry name" value="Homeodomain-like"/>
    <property type="match status" value="2"/>
</dbReference>
<reference evidence="6 7" key="1">
    <citation type="submission" date="2017-07" db="EMBL/GenBank/DDBJ databases">
        <title>Genome sequencing and assembly of Paenibacillus rigui.</title>
        <authorList>
            <person name="Mayilraj S."/>
        </authorList>
    </citation>
    <scope>NUCLEOTIDE SEQUENCE [LARGE SCALE GENOMIC DNA]</scope>
    <source>
        <strain evidence="6 7">JCM 16352</strain>
    </source>
</reference>
<keyword evidence="3" id="KW-0804">Transcription</keyword>
<dbReference type="EMBL" id="NMQW01000042">
    <property type="protein sequence ID" value="OXM83622.1"/>
    <property type="molecule type" value="Genomic_DNA"/>
</dbReference>
<dbReference type="PANTHER" id="PTHR43280:SF28">
    <property type="entry name" value="HTH-TYPE TRANSCRIPTIONAL ACTIVATOR RHAS"/>
    <property type="match status" value="1"/>
</dbReference>
<dbReference type="SMART" id="SM00342">
    <property type="entry name" value="HTH_ARAC"/>
    <property type="match status" value="1"/>
</dbReference>
<evidence type="ECO:0000256" key="3">
    <source>
        <dbReference type="ARBA" id="ARBA00023163"/>
    </source>
</evidence>
<evidence type="ECO:0000313" key="6">
    <source>
        <dbReference type="EMBL" id="OXM83622.1"/>
    </source>
</evidence>
<dbReference type="AlphaFoldDB" id="A0A229UJQ3"/>
<dbReference type="PANTHER" id="PTHR43280">
    <property type="entry name" value="ARAC-FAMILY TRANSCRIPTIONAL REGULATOR"/>
    <property type="match status" value="1"/>
</dbReference>
<evidence type="ECO:0000256" key="2">
    <source>
        <dbReference type="ARBA" id="ARBA00023125"/>
    </source>
</evidence>
<feature type="domain" description="HTH araC/xylS-type" evidence="5">
    <location>
        <begin position="649"/>
        <end position="747"/>
    </location>
</feature>
<dbReference type="PROSITE" id="PS50007">
    <property type="entry name" value="PIPLC_X_DOMAIN"/>
    <property type="match status" value="1"/>
</dbReference>
<dbReference type="PROSITE" id="PS00041">
    <property type="entry name" value="HTH_ARAC_FAMILY_1"/>
    <property type="match status" value="1"/>
</dbReference>
<keyword evidence="2" id="KW-0238">DNA-binding</keyword>
<dbReference type="Proteomes" id="UP000215509">
    <property type="component" value="Unassembled WGS sequence"/>
</dbReference>
<keyword evidence="4" id="KW-0812">Transmembrane</keyword>
<feature type="transmembrane region" description="Helical" evidence="4">
    <location>
        <begin position="293"/>
        <end position="315"/>
    </location>
</feature>
<dbReference type="PROSITE" id="PS01124">
    <property type="entry name" value="HTH_ARAC_FAMILY_2"/>
    <property type="match status" value="1"/>
</dbReference>
<dbReference type="GO" id="GO:0043565">
    <property type="term" value="F:sequence-specific DNA binding"/>
    <property type="evidence" value="ECO:0007669"/>
    <property type="project" value="InterPro"/>
</dbReference>
<protein>
    <recommendedName>
        <fullName evidence="5">HTH araC/xylS-type domain-containing protein</fullName>
    </recommendedName>
</protein>
<keyword evidence="4" id="KW-0472">Membrane</keyword>
<accession>A0A229UJQ3</accession>
<dbReference type="InterPro" id="IPR009057">
    <property type="entry name" value="Homeodomain-like_sf"/>
</dbReference>
<dbReference type="InterPro" id="IPR018062">
    <property type="entry name" value="HTH_AraC-typ_CS"/>
</dbReference>
<evidence type="ECO:0000256" key="1">
    <source>
        <dbReference type="ARBA" id="ARBA00023015"/>
    </source>
</evidence>
<keyword evidence="4" id="KW-1133">Transmembrane helix</keyword>
<dbReference type="RefSeq" id="WP_094017549.1">
    <property type="nucleotide sequence ID" value="NZ_NMQW01000042.1"/>
</dbReference>
<organism evidence="6 7">
    <name type="scientific">Paenibacillus rigui</name>
    <dbReference type="NCBI Taxonomy" id="554312"/>
    <lineage>
        <taxon>Bacteria</taxon>
        <taxon>Bacillati</taxon>
        <taxon>Bacillota</taxon>
        <taxon>Bacilli</taxon>
        <taxon>Bacillales</taxon>
        <taxon>Paenibacillaceae</taxon>
        <taxon>Paenibacillus</taxon>
    </lineage>
</organism>
<evidence type="ECO:0000256" key="4">
    <source>
        <dbReference type="SAM" id="Phobius"/>
    </source>
</evidence>
<dbReference type="Pfam" id="PF12833">
    <property type="entry name" value="HTH_18"/>
    <property type="match status" value="1"/>
</dbReference>
<dbReference type="PRINTS" id="PR00032">
    <property type="entry name" value="HTHARAC"/>
</dbReference>
<evidence type="ECO:0000313" key="7">
    <source>
        <dbReference type="Proteomes" id="UP000215509"/>
    </source>
</evidence>
<dbReference type="InterPro" id="IPR020449">
    <property type="entry name" value="Tscrpt_reg_AraC-type_HTH"/>
</dbReference>
<feature type="transmembrane region" description="Helical" evidence="4">
    <location>
        <begin position="15"/>
        <end position="36"/>
    </location>
</feature>
<evidence type="ECO:0000259" key="5">
    <source>
        <dbReference type="PROSITE" id="PS01124"/>
    </source>
</evidence>
<dbReference type="GO" id="GO:0003700">
    <property type="term" value="F:DNA-binding transcription factor activity"/>
    <property type="evidence" value="ECO:0007669"/>
    <property type="project" value="InterPro"/>
</dbReference>
<gene>
    <name evidence="6" type="ORF">CF651_24670</name>
</gene>
<dbReference type="OrthoDB" id="2647723at2"/>
<sequence length="754" mass="86676">MNATPVRISLFRRMLASFVILILLFTLCDFLIFSVVKKHLHSEMVEQNGLKLQHAAERYHLHFERIKSVLFERYTDRDVTNLETQIVKKAAYEQLKTRPIVQDLQNTASQSELYLDNLILLFHASPLAVNKYGPASPEETLGSLYKSGSYPLSYWHEQFERKNNFMLHPAADFYNAKEEAAPKRLIPYSIKPHMASYMLIAMIDANRMQQGILGDASDAQLTVLSADQRPLFQTGRPVPAVDEQVLAGLAAIDNDTHYTVQNGNYYFASKDAGGLQYILTVPTREFNEKLRHLNWMMLLVWAVTVLLGLLISVLFSKRIHKPVRQLLSSISNPQDNGPLHSQIHEFDLISLKIQGLLRDKEDIRGELQQQQSVLTSFDYISKLKSINQELNSWQSIQGNEESFVVVLYELRFRPVSFIDLPINREQAAQSIGEHLKLVTDERFPNSHTFQMEKHQFLSVIPGNEKEQIVAMVEQLKPILDRDRRYCLVTAAISSWFSHASQFGHAYRQVQEMAQQAKLLEETQLVTEWQSSRSAYALTLTQEQELTAALQSGNEQDAVALVERWLMTLHQEEATVLLFRLLAHNISTQAQKILEHYKVEASTSWRLKPLMQQLAECCTLEEYTRTYREYLRAVSAFIREKKEAADPIIDHVMSLIQEHYAEDISLDILAGQLNLTPAYVSTYIKEKTGVNFMEHLHDTRVRHAQELLIHTDTTIQDIGLQVGYRNISSFNRMFKNRTGLSPGEYRRTHLVARSS</sequence>
<name>A0A229UJQ3_9BACL</name>
<proteinExistence type="predicted"/>